<feature type="compositionally biased region" description="Low complexity" evidence="2">
    <location>
        <begin position="539"/>
        <end position="550"/>
    </location>
</feature>
<dbReference type="SUPFAM" id="SSF48403">
    <property type="entry name" value="Ankyrin repeat"/>
    <property type="match status" value="1"/>
</dbReference>
<dbReference type="Pfam" id="PF14545">
    <property type="entry name" value="DBB"/>
    <property type="match status" value="1"/>
</dbReference>
<evidence type="ECO:0000313" key="5">
    <source>
        <dbReference type="Proteomes" id="UP000719412"/>
    </source>
</evidence>
<dbReference type="AlphaFoldDB" id="A0A8J6H467"/>
<comment type="caution">
    <text evidence="4">The sequence shown here is derived from an EMBL/GenBank/DDBJ whole genome shotgun (WGS) entry which is preliminary data.</text>
</comment>
<dbReference type="InterPro" id="IPR035897">
    <property type="entry name" value="Toll_tir_struct_dom_sf"/>
</dbReference>
<sequence length="816" mass="92173">MSQIKRYGNGTWFNIPDESSNKRMEEAPARIPDAQFTLGVFHIVAHVADKEIVVFWLSLRAIKKPANMDDILIVSFKPSEAATLWAEYFTNYFQQISKANKKPFKIQHMNLEDCLDDSKDPKLVAEKATNVKLQLVVLCPGFLDFAAENPDKCSTLGKLLLADRTLALLLGVSDGDLTDLHKKIFPTYFQWQRLSVGQDQDENFTKEFLGQAMSILSRIWKQQTSVSQEKSYFSVSPKKIRQGQNSVFILLNYPLQKEDILKVSIERNNEIFEVKTVKRRNPYTVKVSVPNNLTDVTAIVNILVEKNGSIVGSRPIKCESRLRELEQILRLTNNPIDFMCQTLGFGPSTKEQLDNWLLQAFQRNLPAHFNLLANHQTPFAAAVHAHKHSHEEFPTLLHFAARFGFEKLALQLLDCPGADIAYDIKNVHDMTPAELADSNGHPELAATLCGYMNMNEFTNMYAKLKEMSLAAKTPQDDDCYVTPKTMEEFYKVCPPPRPLESPEGGYMAMNPPSEPHQSSTLAVKVIVERDTSAPPSPKPSKSGAPEASPSRTSNDILEDKVQKELLEIINDFKNNVHSISQVEKLVEEWKNRNDVQKSFKEKQDQLKEMRLRYEKIQQEMNASMRKSSPFERIKKLFARGKSRDDKHEISTPILTSPSIVAIQSQRPISSLSTSSSGSSGRMSTISGCSLGDSGTHSDNEERKHMLGSHNEEDFRNVLSKVVAEMNYAPVPVPKPVKSGIFSNRNQLFETIEEKPVTRPDTLPLAEEYYIQFPPSGLPVTGVEDSSEQEYMNIGAGKSEVMDDSHEYMNFKVMTKR</sequence>
<dbReference type="Gene3D" id="1.25.40.20">
    <property type="entry name" value="Ankyrin repeat-containing domain"/>
    <property type="match status" value="1"/>
</dbReference>
<evidence type="ECO:0000256" key="1">
    <source>
        <dbReference type="SAM" id="Coils"/>
    </source>
</evidence>
<dbReference type="GO" id="GO:0005104">
    <property type="term" value="F:fibroblast growth factor receptor binding"/>
    <property type="evidence" value="ECO:0007669"/>
    <property type="project" value="TreeGrafter"/>
</dbReference>
<dbReference type="InterPro" id="IPR036770">
    <property type="entry name" value="Ankyrin_rpt-contain_sf"/>
</dbReference>
<gene>
    <name evidence="4" type="ORF">GEV33_014982</name>
</gene>
<proteinExistence type="predicted"/>
<accession>A0A8J6H467</accession>
<dbReference type="GO" id="GO:0005068">
    <property type="term" value="F:transmembrane receptor protein tyrosine kinase adaptor activity"/>
    <property type="evidence" value="ECO:0007669"/>
    <property type="project" value="TreeGrafter"/>
</dbReference>
<protein>
    <recommendedName>
        <fullName evidence="3">DBB domain-containing protein</fullName>
    </recommendedName>
</protein>
<dbReference type="EMBL" id="JABDTM020029662">
    <property type="protein sequence ID" value="KAH0807810.1"/>
    <property type="molecule type" value="Genomic_DNA"/>
</dbReference>
<feature type="compositionally biased region" description="Basic and acidic residues" evidence="2">
    <location>
        <begin position="695"/>
        <end position="711"/>
    </location>
</feature>
<dbReference type="PROSITE" id="PS51376">
    <property type="entry name" value="DBB"/>
    <property type="match status" value="1"/>
</dbReference>
<dbReference type="PANTHER" id="PTHR16267:SF11">
    <property type="entry name" value="STUMPS, ISOFORM E"/>
    <property type="match status" value="1"/>
</dbReference>
<feature type="coiled-coil region" evidence="1">
    <location>
        <begin position="592"/>
        <end position="626"/>
    </location>
</feature>
<dbReference type="InterPro" id="IPR017893">
    <property type="entry name" value="DBB_domain"/>
</dbReference>
<evidence type="ECO:0000256" key="2">
    <source>
        <dbReference type="SAM" id="MobiDB-lite"/>
    </source>
</evidence>
<feature type="region of interest" description="Disordered" evidence="2">
    <location>
        <begin position="530"/>
        <end position="556"/>
    </location>
</feature>
<feature type="compositionally biased region" description="Low complexity" evidence="2">
    <location>
        <begin position="664"/>
        <end position="686"/>
    </location>
</feature>
<dbReference type="SMART" id="SM01282">
    <property type="entry name" value="DBB"/>
    <property type="match status" value="1"/>
</dbReference>
<feature type="domain" description="DBB" evidence="3">
    <location>
        <begin position="235"/>
        <end position="372"/>
    </location>
</feature>
<feature type="region of interest" description="Disordered" evidence="2">
    <location>
        <begin position="664"/>
        <end position="711"/>
    </location>
</feature>
<dbReference type="Proteomes" id="UP000719412">
    <property type="component" value="Unassembled WGS sequence"/>
</dbReference>
<name>A0A8J6H467_TENMO</name>
<reference evidence="4" key="1">
    <citation type="journal article" date="2020" name="J Insects Food Feed">
        <title>The yellow mealworm (Tenebrio molitor) genome: a resource for the emerging insects as food and feed industry.</title>
        <authorList>
            <person name="Eriksson T."/>
            <person name="Andere A."/>
            <person name="Kelstrup H."/>
            <person name="Emery V."/>
            <person name="Picard C."/>
        </authorList>
    </citation>
    <scope>NUCLEOTIDE SEQUENCE</scope>
    <source>
        <strain evidence="4">Stoneville</strain>
        <tissue evidence="4">Whole head</tissue>
    </source>
</reference>
<keyword evidence="5" id="KW-1185">Reference proteome</keyword>
<organism evidence="4 5">
    <name type="scientific">Tenebrio molitor</name>
    <name type="common">Yellow mealworm beetle</name>
    <dbReference type="NCBI Taxonomy" id="7067"/>
    <lineage>
        <taxon>Eukaryota</taxon>
        <taxon>Metazoa</taxon>
        <taxon>Ecdysozoa</taxon>
        <taxon>Arthropoda</taxon>
        <taxon>Hexapoda</taxon>
        <taxon>Insecta</taxon>
        <taxon>Pterygota</taxon>
        <taxon>Neoptera</taxon>
        <taxon>Endopterygota</taxon>
        <taxon>Coleoptera</taxon>
        <taxon>Polyphaga</taxon>
        <taxon>Cucujiformia</taxon>
        <taxon>Tenebrionidae</taxon>
        <taxon>Tenebrio</taxon>
    </lineage>
</organism>
<keyword evidence="1" id="KW-0175">Coiled coil</keyword>
<dbReference type="InterPro" id="IPR052446">
    <property type="entry name" value="B-cell_PI3K-Signaling_Adptrs"/>
</dbReference>
<reference evidence="4" key="2">
    <citation type="submission" date="2021-08" db="EMBL/GenBank/DDBJ databases">
        <authorList>
            <person name="Eriksson T."/>
        </authorList>
    </citation>
    <scope>NUCLEOTIDE SEQUENCE</scope>
    <source>
        <strain evidence="4">Stoneville</strain>
        <tissue evidence="4">Whole head</tissue>
    </source>
</reference>
<dbReference type="PANTHER" id="PTHR16267">
    <property type="entry name" value="BANK1/PIK3AP1 FAMILY MEMBER"/>
    <property type="match status" value="1"/>
</dbReference>
<dbReference type="Gene3D" id="3.40.50.10140">
    <property type="entry name" value="Toll/interleukin-1 receptor homology (TIR) domain"/>
    <property type="match status" value="1"/>
</dbReference>
<evidence type="ECO:0000313" key="4">
    <source>
        <dbReference type="EMBL" id="KAH0807810.1"/>
    </source>
</evidence>
<dbReference type="GO" id="GO:0005829">
    <property type="term" value="C:cytosol"/>
    <property type="evidence" value="ECO:0007669"/>
    <property type="project" value="TreeGrafter"/>
</dbReference>
<evidence type="ECO:0000259" key="3">
    <source>
        <dbReference type="PROSITE" id="PS51376"/>
    </source>
</evidence>